<dbReference type="PANTHER" id="PTHR30619">
    <property type="entry name" value="DNA INTERNALIZATION/COMPETENCE PROTEIN COMEC/REC2"/>
    <property type="match status" value="1"/>
</dbReference>
<evidence type="ECO:0000256" key="1">
    <source>
        <dbReference type="ARBA" id="ARBA00004651"/>
    </source>
</evidence>
<feature type="region of interest" description="Disordered" evidence="6">
    <location>
        <begin position="710"/>
        <end position="763"/>
    </location>
</feature>
<comment type="subcellular location">
    <subcellularLocation>
        <location evidence="1">Cell membrane</location>
        <topology evidence="1">Multi-pass membrane protein</topology>
    </subcellularLocation>
</comment>
<comment type="caution">
    <text evidence="10">The sequence shown here is derived from an EMBL/GenBank/DDBJ whole genome shotgun (WGS) entry which is preliminary data.</text>
</comment>
<dbReference type="Pfam" id="PF03772">
    <property type="entry name" value="Competence"/>
    <property type="match status" value="1"/>
</dbReference>
<evidence type="ECO:0000259" key="8">
    <source>
        <dbReference type="Pfam" id="PF03772"/>
    </source>
</evidence>
<feature type="transmembrane region" description="Helical" evidence="7">
    <location>
        <begin position="478"/>
        <end position="503"/>
    </location>
</feature>
<dbReference type="EMBL" id="FNBZ01000006">
    <property type="protein sequence ID" value="SDG97230.1"/>
    <property type="molecule type" value="Genomic_DNA"/>
</dbReference>
<dbReference type="RefSeq" id="WP_091859153.1">
    <property type="nucleotide sequence ID" value="NZ_FNBZ01000006.1"/>
</dbReference>
<feature type="transmembrane region" description="Helical" evidence="7">
    <location>
        <begin position="537"/>
        <end position="557"/>
    </location>
</feature>
<feature type="transmembrane region" description="Helical" evidence="7">
    <location>
        <begin position="308"/>
        <end position="328"/>
    </location>
</feature>
<proteinExistence type="predicted"/>
<evidence type="ECO:0000256" key="2">
    <source>
        <dbReference type="ARBA" id="ARBA00022475"/>
    </source>
</evidence>
<sequence length="763" mass="81214">MQPAPPGQGQSGSRRGARADALPARLHVPASLAAGLRALLRQLWLQLRQGFALEAERRRPFLWLPIAMGVGILLYFAADREPALWAPLLGLTLSAALAFALRLRRFAAMACLASAAAFAGFAAGVWRTADIAAPMLERPRIGKLSGFVESVEARDKGARLVLLVTEIANVPADQRPKRVRVNIRQGSVAPGDHIVATARLLPPPGPARAGGYDFGRDAFFRGIGAVGSISGKIALAPAPHPMPTRLAIDVMIDRARNALTKRIAEVGGGQGGAVAAALVTGKRGLITEATNNDLRAAGIYHIVSISGLHMVLAAGTIFWLVRALLVLSQTVALHWPVKKIAAAAAMLGATAYCIFSGGDVATERSLIMTLVMLGAILVDRAALSMRNLALAAMIVLLREPEALLGPSFQMSFGAVAALIAFAERWEGRSRTEPPRVLPWPLGAVGTAALGILVTTMLATAATAPFGAYHFQTFNPFGLLGNAMALPFVSLFVMPAAVFGVLAYPFGLDWPAWALMGLASDVVLKVAHWVAAIDHSTVTVAAFGSGVLACFAMALLWLTLWTTAWRWLAALPLIFGVAIAGKPERPEILIERDGSGMAVRGSDGRLAIAGKPSRFVLQQWLAADGDSRSPDDPSLRAGIACDRLACVAQTADKRTVSYTRERLAIIEDCQRADLVVTAIPWGGTCKARLVERMTLSRDGATSLYRTASGWSSHIAEQSDSERPWSRRRERRLTEPGTRSTNQSVTVQPAPAADSEAEADTERLQ</sequence>
<dbReference type="InterPro" id="IPR004477">
    <property type="entry name" value="ComEC_N"/>
</dbReference>
<dbReference type="Proteomes" id="UP000199468">
    <property type="component" value="Unassembled WGS sequence"/>
</dbReference>
<feature type="transmembrane region" description="Helical" evidence="7">
    <location>
        <begin position="442"/>
        <end position="466"/>
    </location>
</feature>
<keyword evidence="2" id="KW-1003">Cell membrane</keyword>
<evidence type="ECO:0000256" key="6">
    <source>
        <dbReference type="SAM" id="MobiDB-lite"/>
    </source>
</evidence>
<dbReference type="InterPro" id="IPR025405">
    <property type="entry name" value="DUF4131"/>
</dbReference>
<evidence type="ECO:0000256" key="4">
    <source>
        <dbReference type="ARBA" id="ARBA00022989"/>
    </source>
</evidence>
<reference evidence="10 11" key="1">
    <citation type="submission" date="2016-10" db="EMBL/GenBank/DDBJ databases">
        <authorList>
            <person name="Varghese N."/>
            <person name="Submissions S."/>
        </authorList>
    </citation>
    <scope>NUCLEOTIDE SEQUENCE [LARGE SCALE GENOMIC DNA]</scope>
    <source>
        <strain evidence="10 11">DSM 26672</strain>
    </source>
</reference>
<evidence type="ECO:0000313" key="10">
    <source>
        <dbReference type="EMBL" id="SDG97230.1"/>
    </source>
</evidence>
<accession>A0ABY0P2T0</accession>
<keyword evidence="4 7" id="KW-1133">Transmembrane helix</keyword>
<dbReference type="Pfam" id="PF13567">
    <property type="entry name" value="DUF4131"/>
    <property type="match status" value="1"/>
</dbReference>
<feature type="transmembrane region" description="Helical" evidence="7">
    <location>
        <begin position="364"/>
        <end position="383"/>
    </location>
</feature>
<keyword evidence="11" id="KW-1185">Reference proteome</keyword>
<evidence type="ECO:0000256" key="5">
    <source>
        <dbReference type="ARBA" id="ARBA00023136"/>
    </source>
</evidence>
<feature type="domain" description="DUF4131" evidence="9">
    <location>
        <begin position="83"/>
        <end position="233"/>
    </location>
</feature>
<evidence type="ECO:0000256" key="7">
    <source>
        <dbReference type="SAM" id="Phobius"/>
    </source>
</evidence>
<feature type="domain" description="ComEC/Rec2-related protein" evidence="8">
    <location>
        <begin position="278"/>
        <end position="562"/>
    </location>
</feature>
<dbReference type="PANTHER" id="PTHR30619:SF1">
    <property type="entry name" value="RECOMBINATION PROTEIN 2"/>
    <property type="match status" value="1"/>
</dbReference>
<feature type="transmembrane region" description="Helical" evidence="7">
    <location>
        <begin position="84"/>
        <end position="101"/>
    </location>
</feature>
<evidence type="ECO:0000259" key="9">
    <source>
        <dbReference type="Pfam" id="PF13567"/>
    </source>
</evidence>
<dbReference type="NCBIfam" id="TIGR00360">
    <property type="entry name" value="ComEC_N-term"/>
    <property type="match status" value="1"/>
</dbReference>
<protein>
    <submittedName>
        <fullName evidence="10">Competence protein ComEC</fullName>
    </submittedName>
</protein>
<feature type="transmembrane region" description="Helical" evidence="7">
    <location>
        <begin position="61"/>
        <end position="78"/>
    </location>
</feature>
<dbReference type="InterPro" id="IPR052159">
    <property type="entry name" value="Competence_DNA_uptake"/>
</dbReference>
<evidence type="ECO:0000313" key="11">
    <source>
        <dbReference type="Proteomes" id="UP000199468"/>
    </source>
</evidence>
<feature type="transmembrane region" description="Helical" evidence="7">
    <location>
        <begin position="340"/>
        <end position="358"/>
    </location>
</feature>
<evidence type="ECO:0000256" key="3">
    <source>
        <dbReference type="ARBA" id="ARBA00022692"/>
    </source>
</evidence>
<gene>
    <name evidence="10" type="ORF">SAMN05421844_106143</name>
</gene>
<name>A0ABY0P2T0_9HYPH</name>
<keyword evidence="5 7" id="KW-0472">Membrane</keyword>
<feature type="transmembrane region" description="Helical" evidence="7">
    <location>
        <begin position="403"/>
        <end position="422"/>
    </location>
</feature>
<organism evidence="10 11">
    <name type="scientific">Bosea robiniae</name>
    <dbReference type="NCBI Taxonomy" id="1036780"/>
    <lineage>
        <taxon>Bacteria</taxon>
        <taxon>Pseudomonadati</taxon>
        <taxon>Pseudomonadota</taxon>
        <taxon>Alphaproteobacteria</taxon>
        <taxon>Hyphomicrobiales</taxon>
        <taxon>Boseaceae</taxon>
        <taxon>Bosea</taxon>
    </lineage>
</organism>
<keyword evidence="3 7" id="KW-0812">Transmembrane</keyword>